<dbReference type="RefSeq" id="WP_354635447.1">
    <property type="nucleotide sequence ID" value="NZ_CP159837.1"/>
</dbReference>
<dbReference type="EMBL" id="CP159837">
    <property type="protein sequence ID" value="XCM37287.1"/>
    <property type="molecule type" value="Genomic_DNA"/>
</dbReference>
<accession>A0AAU8JER8</accession>
<sequence length="61" mass="7072">MKIAIKIAILVEGDTEVAFREKFRDFLTSHLGQNMPKLKFIPQHGRIPKEGKAYGRKSFRQ</sequence>
<name>A0AAU8JER8_9CYAN</name>
<protein>
    <submittedName>
        <fullName evidence="1">Uncharacterized protein</fullName>
    </submittedName>
</protein>
<reference evidence="1" key="1">
    <citation type="submission" date="2024-07" db="EMBL/GenBank/DDBJ databases">
        <authorList>
            <person name="Kim Y.J."/>
            <person name="Jeong J.Y."/>
        </authorList>
    </citation>
    <scope>NUCLEOTIDE SEQUENCE</scope>
    <source>
        <strain evidence="1">GIHE-MW2</strain>
    </source>
</reference>
<organism evidence="1">
    <name type="scientific">Planktothricoides raciborskii GIHE-MW2</name>
    <dbReference type="NCBI Taxonomy" id="2792601"/>
    <lineage>
        <taxon>Bacteria</taxon>
        <taxon>Bacillati</taxon>
        <taxon>Cyanobacteriota</taxon>
        <taxon>Cyanophyceae</taxon>
        <taxon>Oscillatoriophycideae</taxon>
        <taxon>Oscillatoriales</taxon>
        <taxon>Oscillatoriaceae</taxon>
        <taxon>Planktothricoides</taxon>
    </lineage>
</organism>
<evidence type="ECO:0000313" key="1">
    <source>
        <dbReference type="EMBL" id="XCM37287.1"/>
    </source>
</evidence>
<dbReference type="AlphaFoldDB" id="A0AAU8JER8"/>
<proteinExistence type="predicted"/>
<gene>
    <name evidence="1" type="ORF">ABWT76_000034</name>
</gene>